<accession>A0A564ZLT0</accession>
<evidence type="ECO:0000313" key="2">
    <source>
        <dbReference type="Proteomes" id="UP000334340"/>
    </source>
</evidence>
<sequence length="128" mass="13969">MIESPYFKQAELMLRAIPHVVGEACFALKGGTAINLFVREMPRLSVDIDLAYLPVDEPRETALKKISEALSRVAAAITKAIGGAKVQESQAHGSKRITKLIVTTGSARKMNKKKHAESLDKLKRTLGV</sequence>
<proteinExistence type="predicted"/>
<dbReference type="EMBL" id="CABIKM010000048">
    <property type="protein sequence ID" value="VUZ86290.1"/>
    <property type="molecule type" value="Genomic_DNA"/>
</dbReference>
<dbReference type="Gene3D" id="3.10.450.620">
    <property type="entry name" value="JHP933, nucleotidyltransferase-like core domain"/>
    <property type="match status" value="1"/>
</dbReference>
<evidence type="ECO:0008006" key="3">
    <source>
        <dbReference type="Google" id="ProtNLM"/>
    </source>
</evidence>
<protein>
    <recommendedName>
        <fullName evidence="3">Nucleotidyl transferase AbiEii toxin, Type IV TA system</fullName>
    </recommendedName>
</protein>
<reference evidence="1 2" key="1">
    <citation type="submission" date="2019-07" db="EMBL/GenBank/DDBJ databases">
        <authorList>
            <person name="Cremers G."/>
        </authorList>
    </citation>
    <scope>NUCLEOTIDE SEQUENCE [LARGE SCALE GENOMIC DNA]</scope>
</reference>
<keyword evidence="2" id="KW-1185">Reference proteome</keyword>
<evidence type="ECO:0000313" key="1">
    <source>
        <dbReference type="EMBL" id="VUZ86290.1"/>
    </source>
</evidence>
<dbReference type="InterPro" id="IPR014942">
    <property type="entry name" value="AbiEii"/>
</dbReference>
<name>A0A564ZLT0_9BACT</name>
<organism evidence="1 2">
    <name type="scientific">Candidatus Methylomirabilis lanthanidiphila</name>
    <dbReference type="NCBI Taxonomy" id="2211376"/>
    <lineage>
        <taxon>Bacteria</taxon>
        <taxon>Candidatus Methylomirabilota</taxon>
        <taxon>Candidatus Methylomirabilia</taxon>
        <taxon>Candidatus Methylomirabilales</taxon>
        <taxon>Candidatus Methylomirabilaceae</taxon>
        <taxon>Candidatus Methylomirabilis</taxon>
    </lineage>
</organism>
<dbReference type="Pfam" id="PF08843">
    <property type="entry name" value="AbiEii"/>
    <property type="match status" value="1"/>
</dbReference>
<gene>
    <name evidence="1" type="ORF">MELA_02691</name>
</gene>
<dbReference type="AlphaFoldDB" id="A0A564ZLT0"/>
<dbReference type="Proteomes" id="UP000334340">
    <property type="component" value="Unassembled WGS sequence"/>
</dbReference>